<feature type="region of interest" description="Disordered" evidence="1">
    <location>
        <begin position="74"/>
        <end position="155"/>
    </location>
</feature>
<dbReference type="AlphaFoldDB" id="A0AA38WHR1"/>
<gene>
    <name evidence="3" type="ORF">OSB04_006707</name>
</gene>
<evidence type="ECO:0000313" key="3">
    <source>
        <dbReference type="EMBL" id="KAJ9561547.1"/>
    </source>
</evidence>
<sequence>MADLSERFKSQGADFDSQKEAFKRLDDISKLDNIDPWAGCTNRVTLISEIRSTKPKLNLDPNIEYDVSVFLQPGDDPSGFVPRKPKSVLSKLKSSTESHASGFEKNKPEGAKSAGGKSTSENPSSNSHHAFNANRRRNDGGRNVKPPGSAHQRKNNRFTAFPKRHGLSHAGSGRAPPSVGFYSNMSVNSNQNLNNYFDTFRNDMCSMFDNFLRNGVANSFNAYNSNADSRKRKGKSNSSSLVKYPAPKEKSKKGTTPKAQLLLTPRHMPGHKSFLFDYVERFKGYIKTTDKTWKMIKGYGSITNGKYIIKNVWYVKGLGYNMFSSSKFYDNGYWVKRFLYGSTVNDEDRNMVLTAKRTGHLYTSILRPIPQADSQSEALTQSINAICLLTKASK</sequence>
<dbReference type="Proteomes" id="UP001172457">
    <property type="component" value="Chromosome 2"/>
</dbReference>
<dbReference type="InterPro" id="IPR054722">
    <property type="entry name" value="PolX-like_BBD"/>
</dbReference>
<protein>
    <recommendedName>
        <fullName evidence="2">Retrovirus-related Pol polyprotein from transposon TNT 1-94-like beta-barrel domain-containing protein</fullName>
    </recommendedName>
</protein>
<reference evidence="3" key="1">
    <citation type="submission" date="2023-03" db="EMBL/GenBank/DDBJ databases">
        <title>Chromosome-scale reference genome and RAD-based genetic map of yellow starthistle (Centaurea solstitialis) reveal putative structural variation and QTLs associated with invader traits.</title>
        <authorList>
            <person name="Reatini B."/>
            <person name="Cang F.A."/>
            <person name="Jiang Q."/>
            <person name="Mckibben M.T.W."/>
            <person name="Barker M.S."/>
            <person name="Rieseberg L.H."/>
            <person name="Dlugosch K.M."/>
        </authorList>
    </citation>
    <scope>NUCLEOTIDE SEQUENCE</scope>
    <source>
        <strain evidence="3">CAN-66</strain>
        <tissue evidence="3">Leaf</tissue>
    </source>
</reference>
<name>A0AA38WHR1_9ASTR</name>
<feature type="region of interest" description="Disordered" evidence="1">
    <location>
        <begin position="223"/>
        <end position="256"/>
    </location>
</feature>
<evidence type="ECO:0000313" key="4">
    <source>
        <dbReference type="Proteomes" id="UP001172457"/>
    </source>
</evidence>
<feature type="domain" description="Retrovirus-related Pol polyprotein from transposon TNT 1-94-like beta-barrel" evidence="2">
    <location>
        <begin position="266"/>
        <end position="333"/>
    </location>
</feature>
<accession>A0AA38WHR1</accession>
<proteinExistence type="predicted"/>
<dbReference type="EMBL" id="JARYMX010000002">
    <property type="protein sequence ID" value="KAJ9561547.1"/>
    <property type="molecule type" value="Genomic_DNA"/>
</dbReference>
<evidence type="ECO:0000256" key="1">
    <source>
        <dbReference type="SAM" id="MobiDB-lite"/>
    </source>
</evidence>
<dbReference type="Pfam" id="PF22936">
    <property type="entry name" value="Pol_BBD"/>
    <property type="match status" value="1"/>
</dbReference>
<comment type="caution">
    <text evidence="3">The sequence shown here is derived from an EMBL/GenBank/DDBJ whole genome shotgun (WGS) entry which is preliminary data.</text>
</comment>
<feature type="compositionally biased region" description="Polar residues" evidence="1">
    <location>
        <begin position="116"/>
        <end position="129"/>
    </location>
</feature>
<evidence type="ECO:0000259" key="2">
    <source>
        <dbReference type="Pfam" id="PF22936"/>
    </source>
</evidence>
<organism evidence="3 4">
    <name type="scientific">Centaurea solstitialis</name>
    <name type="common">yellow star-thistle</name>
    <dbReference type="NCBI Taxonomy" id="347529"/>
    <lineage>
        <taxon>Eukaryota</taxon>
        <taxon>Viridiplantae</taxon>
        <taxon>Streptophyta</taxon>
        <taxon>Embryophyta</taxon>
        <taxon>Tracheophyta</taxon>
        <taxon>Spermatophyta</taxon>
        <taxon>Magnoliopsida</taxon>
        <taxon>eudicotyledons</taxon>
        <taxon>Gunneridae</taxon>
        <taxon>Pentapetalae</taxon>
        <taxon>asterids</taxon>
        <taxon>campanulids</taxon>
        <taxon>Asterales</taxon>
        <taxon>Asteraceae</taxon>
        <taxon>Carduoideae</taxon>
        <taxon>Cardueae</taxon>
        <taxon>Centaureinae</taxon>
        <taxon>Centaurea</taxon>
    </lineage>
</organism>
<keyword evidence="4" id="KW-1185">Reference proteome</keyword>